<proteinExistence type="predicted"/>
<name>A0AAE7WF81_9CAUD</name>
<evidence type="ECO:0000259" key="2">
    <source>
        <dbReference type="Pfam" id="PF24215"/>
    </source>
</evidence>
<dbReference type="InterPro" id="IPR057114">
    <property type="entry name" value="Phage_H_T_join_C"/>
</dbReference>
<keyword evidence="4" id="KW-1185">Reference proteome</keyword>
<dbReference type="Pfam" id="PF24215">
    <property type="entry name" value="H_T_assoc"/>
    <property type="match status" value="1"/>
</dbReference>
<dbReference type="KEGG" id="vg:77953153"/>
<dbReference type="RefSeq" id="YP_010676788.1">
    <property type="nucleotide sequence ID" value="NC_071015.1"/>
</dbReference>
<evidence type="ECO:0000313" key="3">
    <source>
        <dbReference type="EMBL" id="QYN79976.1"/>
    </source>
</evidence>
<evidence type="ECO:0000259" key="1">
    <source>
        <dbReference type="Pfam" id="PF24214"/>
    </source>
</evidence>
<feature type="domain" description="Putative phage head-tail joining protein N-terminal" evidence="1">
    <location>
        <begin position="2"/>
        <end position="145"/>
    </location>
</feature>
<dbReference type="Pfam" id="PF24214">
    <property type="entry name" value="Phage_H_T_join_2"/>
    <property type="match status" value="1"/>
</dbReference>
<evidence type="ECO:0008006" key="5">
    <source>
        <dbReference type="Google" id="ProtNLM"/>
    </source>
</evidence>
<reference evidence="3" key="1">
    <citation type="journal article" date="2021" name="Viruses">
        <title>Novel Viruses That Lyse Plant and Human Strains of Kosakonia cowanii.</title>
        <authorList>
            <person name="Petrzik K."/>
            <person name="Brazdova S."/>
            <person name="Krawczyk K."/>
        </authorList>
    </citation>
    <scope>NUCLEOTIDE SEQUENCE</scope>
</reference>
<protein>
    <recommendedName>
        <fullName evidence="5">Virion structural protein</fullName>
    </recommendedName>
</protein>
<dbReference type="GeneID" id="77953153"/>
<organism evidence="3 4">
    <name type="scientific">Kosakonia phage Kc263</name>
    <dbReference type="NCBI Taxonomy" id="2863194"/>
    <lineage>
        <taxon>Viruses</taxon>
        <taxon>Duplodnaviria</taxon>
        <taxon>Heunggongvirae</taxon>
        <taxon>Uroviricota</taxon>
        <taxon>Caudoviricetes</taxon>
        <taxon>Chimalliviridae</taxon>
        <taxon>Branisovskavirus</taxon>
        <taxon>Branisovskavirus Kc263</taxon>
    </lineage>
</organism>
<dbReference type="InterPro" id="IPR057113">
    <property type="entry name" value="Phage_H_T_join_N"/>
</dbReference>
<dbReference type="EMBL" id="MZ348422">
    <property type="protein sequence ID" value="QYN79976.1"/>
    <property type="molecule type" value="Genomic_DNA"/>
</dbReference>
<sequence length="385" mass="44412">MEWYRGYYGADEEQHDLEPESIETYQSYTRIRNLIVKIDNGNGNFNFDPEKGSSTLQFTGYVLFDLTPNKGDVFIKDIGDGRAGLFTVMEQPEIRTINADKAYYFEATIIAIVDATIAANLNSKVVKELYYSKENAVAGGNAVLSQNDWDLNRELHQLRFAIMDDLLANCYFSDEDTIIVPNDSGDRLYDPYLAKFLSYVIPANEISPRNKINLLNVNYYVDNRQMKEPVTLWDMFYRNDFKHPERYKHQFWVHNRASLINTRFYGNVFYSKMDRIITVHQNGAMRNPYVTNGALVPSPIPAVPAYPSFEGDKWNYFFGDDFYTGGGTEVQQFIWKMFRDKVVDKQGLLDEAGKYWSLDDVSKLYMGGIYLAAIKTALRTSSDYT</sequence>
<dbReference type="Proteomes" id="UP000828443">
    <property type="component" value="Segment"/>
</dbReference>
<accession>A0AAE7WF81</accession>
<evidence type="ECO:0000313" key="4">
    <source>
        <dbReference type="Proteomes" id="UP000828443"/>
    </source>
</evidence>
<feature type="domain" description="Putative phage head-tail joining protein C-terminal" evidence="2">
    <location>
        <begin position="152"/>
        <end position="380"/>
    </location>
</feature>